<organism evidence="2 3">
    <name type="scientific">Streptomyces virens</name>
    <dbReference type="NCBI Taxonomy" id="285572"/>
    <lineage>
        <taxon>Bacteria</taxon>
        <taxon>Bacillati</taxon>
        <taxon>Actinomycetota</taxon>
        <taxon>Actinomycetes</taxon>
        <taxon>Kitasatosporales</taxon>
        <taxon>Streptomycetaceae</taxon>
        <taxon>Streptomyces</taxon>
    </lineage>
</organism>
<accession>A0ABP6PYC6</accession>
<evidence type="ECO:0000313" key="2">
    <source>
        <dbReference type="EMBL" id="GAA3195765.1"/>
    </source>
</evidence>
<sequence>MSVGLPAGRTPPSADEAAEKAEKTEKAEKATARRPGQAPGAAARERNRG</sequence>
<protein>
    <submittedName>
        <fullName evidence="2">Uncharacterized protein</fullName>
    </submittedName>
</protein>
<feature type="compositionally biased region" description="Low complexity" evidence="1">
    <location>
        <begin position="33"/>
        <end position="42"/>
    </location>
</feature>
<feature type="compositionally biased region" description="Basic and acidic residues" evidence="1">
    <location>
        <begin position="17"/>
        <end position="31"/>
    </location>
</feature>
<reference evidence="3" key="1">
    <citation type="journal article" date="2019" name="Int. J. Syst. Evol. Microbiol.">
        <title>The Global Catalogue of Microorganisms (GCM) 10K type strain sequencing project: providing services to taxonomists for standard genome sequencing and annotation.</title>
        <authorList>
            <consortium name="The Broad Institute Genomics Platform"/>
            <consortium name="The Broad Institute Genome Sequencing Center for Infectious Disease"/>
            <person name="Wu L."/>
            <person name="Ma J."/>
        </authorList>
    </citation>
    <scope>NUCLEOTIDE SEQUENCE [LARGE SCALE GENOMIC DNA]</scope>
    <source>
        <strain evidence="3">JCM 9095</strain>
    </source>
</reference>
<proteinExistence type="predicted"/>
<evidence type="ECO:0000313" key="3">
    <source>
        <dbReference type="Proteomes" id="UP001501866"/>
    </source>
</evidence>
<feature type="region of interest" description="Disordered" evidence="1">
    <location>
        <begin position="1"/>
        <end position="49"/>
    </location>
</feature>
<gene>
    <name evidence="2" type="ORF">GCM10010451_52520</name>
</gene>
<dbReference type="Proteomes" id="UP001501866">
    <property type="component" value="Unassembled WGS sequence"/>
</dbReference>
<evidence type="ECO:0000256" key="1">
    <source>
        <dbReference type="SAM" id="MobiDB-lite"/>
    </source>
</evidence>
<dbReference type="EMBL" id="BAAAUH010000052">
    <property type="protein sequence ID" value="GAA3195765.1"/>
    <property type="molecule type" value="Genomic_DNA"/>
</dbReference>
<comment type="caution">
    <text evidence="2">The sequence shown here is derived from an EMBL/GenBank/DDBJ whole genome shotgun (WGS) entry which is preliminary data.</text>
</comment>
<keyword evidence="3" id="KW-1185">Reference proteome</keyword>
<name>A0ABP6PYC6_9ACTN</name>